<dbReference type="NCBIfam" id="TIGR04183">
    <property type="entry name" value="Por_Secre_tail"/>
    <property type="match status" value="1"/>
</dbReference>
<protein>
    <submittedName>
        <fullName evidence="4">T9SS C-terminal target domain-containing protein</fullName>
    </submittedName>
</protein>
<evidence type="ECO:0000313" key="4">
    <source>
        <dbReference type="EMBL" id="AZA86083.1"/>
    </source>
</evidence>
<reference evidence="6 7" key="1">
    <citation type="submission" date="2018-11" db="EMBL/GenBank/DDBJ databases">
        <title>Proposal to divide the Flavobacteriaceae and reorganize its genera based on Amino Acid Identity values calculated from whole genome sequences.</title>
        <authorList>
            <person name="Nicholson A.C."/>
            <person name="Gulvik C.A."/>
            <person name="Whitney A.M."/>
            <person name="Humrighouse B.W."/>
            <person name="Bell M."/>
            <person name="Holmes B."/>
            <person name="Steigerwalt A.G."/>
            <person name="Villarma A."/>
            <person name="Sheth M."/>
            <person name="Batra D."/>
            <person name="Pryor J."/>
            <person name="Bernardet J.-F."/>
            <person name="Hugo C."/>
            <person name="Kampfer P."/>
            <person name="Newman J."/>
            <person name="McQuiston J.R."/>
        </authorList>
    </citation>
    <scope>NUCLEOTIDE SEQUENCE [LARGE SCALE GENOMIC DNA]</scope>
    <source>
        <strain evidence="4 6">G0207</strain>
        <strain evidence="5 7">H5143</strain>
    </source>
</reference>
<dbReference type="Proteomes" id="UP000274073">
    <property type="component" value="Chromosome"/>
</dbReference>
<accession>A0AAD0YD29</accession>
<evidence type="ECO:0000256" key="1">
    <source>
        <dbReference type="ARBA" id="ARBA00022729"/>
    </source>
</evidence>
<evidence type="ECO:0000259" key="3">
    <source>
        <dbReference type="Pfam" id="PF18962"/>
    </source>
</evidence>
<evidence type="ECO:0000313" key="7">
    <source>
        <dbReference type="Proteomes" id="UP000281741"/>
    </source>
</evidence>
<keyword evidence="7" id="KW-1185">Reference proteome</keyword>
<dbReference type="Pfam" id="PF18962">
    <property type="entry name" value="Por_Secre_tail"/>
    <property type="match status" value="1"/>
</dbReference>
<organism evidence="4 6">
    <name type="scientific">Chryseobacterium shandongense</name>
    <dbReference type="NCBI Taxonomy" id="1493872"/>
    <lineage>
        <taxon>Bacteria</taxon>
        <taxon>Pseudomonadati</taxon>
        <taxon>Bacteroidota</taxon>
        <taxon>Flavobacteriia</taxon>
        <taxon>Flavobacteriales</taxon>
        <taxon>Weeksellaceae</taxon>
        <taxon>Chryseobacterium group</taxon>
        <taxon>Chryseobacterium</taxon>
    </lineage>
</organism>
<evidence type="ECO:0000313" key="6">
    <source>
        <dbReference type="Proteomes" id="UP000274073"/>
    </source>
</evidence>
<evidence type="ECO:0000256" key="2">
    <source>
        <dbReference type="SAM" id="SignalP"/>
    </source>
</evidence>
<feature type="domain" description="Secretion system C-terminal sorting" evidence="3">
    <location>
        <begin position="647"/>
        <end position="722"/>
    </location>
</feature>
<dbReference type="Proteomes" id="UP000281741">
    <property type="component" value="Chromosome"/>
</dbReference>
<dbReference type="InterPro" id="IPR026444">
    <property type="entry name" value="Secre_tail"/>
</dbReference>
<dbReference type="EMBL" id="CP033912">
    <property type="protein sequence ID" value="AZA94491.1"/>
    <property type="molecule type" value="Genomic_DNA"/>
</dbReference>
<feature type="signal peptide" evidence="2">
    <location>
        <begin position="1"/>
        <end position="21"/>
    </location>
</feature>
<feature type="chain" id="PRO_5042269134" evidence="2">
    <location>
        <begin position="22"/>
        <end position="724"/>
    </location>
</feature>
<evidence type="ECO:0000313" key="5">
    <source>
        <dbReference type="EMBL" id="AZA94491.1"/>
    </source>
</evidence>
<proteinExistence type="predicted"/>
<dbReference type="EMBL" id="CP033915">
    <property type="protein sequence ID" value="AZA86083.1"/>
    <property type="molecule type" value="Genomic_DNA"/>
</dbReference>
<dbReference type="AlphaFoldDB" id="A0AAD0YD29"/>
<dbReference type="RefSeq" id="WP_123853801.1">
    <property type="nucleotide sequence ID" value="NZ_CP033912.1"/>
</dbReference>
<gene>
    <name evidence="4" type="ORF">EG349_04430</name>
    <name evidence="5" type="ORF">EG353_02455</name>
</gene>
<sequence>MRKIFFTFSVAALCFSGILDAQNIVKNGSFEDGATICNNNGPFYLGQNTYVDFWTGVNVSQPSNAPVNTGGIKANNASCFFGQFPSGISTPYGNRAINIYLEHYWDVGSDARAIGQFTTGTLVQGTYKLCLSALGFPNLPYTVPNNYNTLQVVLVKEGTTQEKLVGEFNIPANNGSQLWQNYGNVFNISAAEAEVYDRVHLRFKPASSDLYPSGIHYNEGAFIDNIIIGPVSSTVTPCDNESYDLAASDNDADVGAEPYLPSATNWNVWLSNDIWNRKTNSGLNITPENPAYSTLPKHNVMRFRVRNIGNTVSQPSFARLYWTMGATGETWDTNINPASPPTNTATNSWDGSKCIINPTNNNCIVAGGELKDVSTDFNPNAQAYVPSKGFPIPSLQPGQEYIIDANWHPVNPAAFGDPNIISNPMICFLGRINDANDPMFGEYATTSSTPFRDNIKNNNNIVTRNTALVKIGRNEGFYDPFSVYSVNDTKHDAVFNLNFGEIISEGKPFEHIGLIKVRLDEILWNRWIQGGASGEGIQIYNSEKRELLINPTSGRLNNILLKAGEYRALNFSFGLKADNDNVSNHHFTFSQRLASDPANEYGSVCNFLVELNNKQEESGTSLCDKGKDCDSYTSDGTVFKGDIVLSPNPSSENTTLDFELLTDNIISVVIADLYGNILKRPVENQNYKSGTNTVEFSVIDLKEGIYVVAVIAGGETKSKQLIKK</sequence>
<name>A0AAD0YD29_9FLAO</name>
<keyword evidence="1 2" id="KW-0732">Signal</keyword>